<dbReference type="AlphaFoldDB" id="A0A1N6P077"/>
<keyword evidence="2" id="KW-1185">Reference proteome</keyword>
<dbReference type="EMBL" id="FTLW01000001">
    <property type="protein sequence ID" value="SIP97785.1"/>
    <property type="molecule type" value="Genomic_DNA"/>
</dbReference>
<dbReference type="RefSeq" id="WP_076584827.1">
    <property type="nucleotide sequence ID" value="NZ_FTLW01000001.1"/>
</dbReference>
<dbReference type="Proteomes" id="UP000241788">
    <property type="component" value="Unassembled WGS sequence"/>
</dbReference>
<gene>
    <name evidence="1" type="ORF">SAMN05421546_0443</name>
</gene>
<reference evidence="2" key="1">
    <citation type="submission" date="2017-01" db="EMBL/GenBank/DDBJ databases">
        <authorList>
            <person name="Varghese N."/>
            <person name="Submissions S."/>
        </authorList>
    </citation>
    <scope>NUCLEOTIDE SEQUENCE [LARGE SCALE GENOMIC DNA]</scope>
    <source>
        <strain evidence="2">UM1</strain>
    </source>
</reference>
<organism evidence="1 2">
    <name type="scientific">Solilutibacter tolerans</name>
    <dbReference type="NCBI Taxonomy" id="1604334"/>
    <lineage>
        <taxon>Bacteria</taxon>
        <taxon>Pseudomonadati</taxon>
        <taxon>Pseudomonadota</taxon>
        <taxon>Gammaproteobacteria</taxon>
        <taxon>Lysobacterales</taxon>
        <taxon>Lysobacteraceae</taxon>
        <taxon>Solilutibacter</taxon>
    </lineage>
</organism>
<evidence type="ECO:0000313" key="1">
    <source>
        <dbReference type="EMBL" id="SIP97785.1"/>
    </source>
</evidence>
<dbReference type="STRING" id="1604334.SAMN05421546_0443"/>
<protein>
    <submittedName>
        <fullName evidence="1">Uncharacterized protein</fullName>
    </submittedName>
</protein>
<accession>A0A1N6P077</accession>
<name>A0A1N6P077_9GAMM</name>
<sequence>MEKWFRGIFAGGGIALLVLALVWGMSKLIGPSRMERAALATMSEPVQFTGRNAYPAIWLMDYPVPAAEMDSVMAEDVRRVADAPLQTPDGKFSVSTVVAAGRFQSDQPDQAARVRLCKPSEDCLAKVRGDLTGFGKWVDQHAAWFARAELATHADQLRNPFPPRVDMPLPSFVSVYAPATQLALRFAQGDREAAISSTCQLMVDWRTLGANTDMLIAWAVARGYGAEGYGKLLAQMLAEMPVDQPLPAECRDALTPPAAAEISMCAAMRGEFNHISRTMASMMEIESRKNGFKQKVFFDADMTKAMTAVPMAKYCAEETNAAFAADKTPDQAEEPGMYRLQCVSNAIGCILSRIAAPGYQGFELGHRDGLAMKRALAALAWWRNQPDGLSDPAATLARMPAEYRAAAHPLRLNEDKTALILPRLQDKKEEMVLPLPGTRIPAITR</sequence>
<proteinExistence type="predicted"/>
<dbReference type="OrthoDB" id="5992849at2"/>
<evidence type="ECO:0000313" key="2">
    <source>
        <dbReference type="Proteomes" id="UP000241788"/>
    </source>
</evidence>